<proteinExistence type="predicted"/>
<name>A0A240EFC7_9VIBR</name>
<keyword evidence="4" id="KW-1185">Reference proteome</keyword>
<dbReference type="Proteomes" id="UP000219336">
    <property type="component" value="Unassembled WGS sequence"/>
</dbReference>
<dbReference type="OrthoDB" id="8967890at2"/>
<dbReference type="Pfam" id="PF13362">
    <property type="entry name" value="Toprim_3"/>
    <property type="match status" value="1"/>
</dbReference>
<dbReference type="InterPro" id="IPR055570">
    <property type="entry name" value="DUF7146"/>
</dbReference>
<reference evidence="4" key="1">
    <citation type="submission" date="2016-06" db="EMBL/GenBank/DDBJ databases">
        <authorList>
            <person name="Rodrigo-Torres L."/>
            <person name="Arahal R.D."/>
            <person name="Lucena T."/>
        </authorList>
    </citation>
    <scope>NUCLEOTIDE SEQUENCE [LARGE SCALE GENOMIC DNA]</scope>
    <source>
        <strain evidence="4">CECT8203</strain>
    </source>
</reference>
<dbReference type="EMBL" id="OANU01000006">
    <property type="protein sequence ID" value="SNX47256.1"/>
    <property type="molecule type" value="Genomic_DNA"/>
</dbReference>
<feature type="domain" description="Toprim" evidence="1">
    <location>
        <begin position="312"/>
        <end position="409"/>
    </location>
</feature>
<protein>
    <submittedName>
        <fullName evidence="3">Uncharacterized protein</fullName>
    </submittedName>
</protein>
<dbReference type="AlphaFoldDB" id="A0A240EFC7"/>
<dbReference type="RefSeq" id="WP_158296053.1">
    <property type="nucleotide sequence ID" value="NZ_JBHSII010000006.1"/>
</dbReference>
<gene>
    <name evidence="3" type="ORF">VTH8203_00857</name>
</gene>
<accession>A0A240EFC7</accession>
<dbReference type="Pfam" id="PF23639">
    <property type="entry name" value="DUF7146"/>
    <property type="match status" value="1"/>
</dbReference>
<organism evidence="3 4">
    <name type="scientific">Vibrio thalassae</name>
    <dbReference type="NCBI Taxonomy" id="1243014"/>
    <lineage>
        <taxon>Bacteria</taxon>
        <taxon>Pseudomonadati</taxon>
        <taxon>Pseudomonadota</taxon>
        <taxon>Gammaproteobacteria</taxon>
        <taxon>Vibrionales</taxon>
        <taxon>Vibrionaceae</taxon>
        <taxon>Vibrio</taxon>
    </lineage>
</organism>
<dbReference type="InterPro" id="IPR006171">
    <property type="entry name" value="TOPRIM_dom"/>
</dbReference>
<sequence length="426" mass="47697">MQQNKDYSAVNEQFRTACEAYGWLNILSEMTPLEGAVKYVGTTNSRRFDVCPDAKCSGHKVKGRGTGKAGNFALFKDESGAGYCFKCRQKHSPMDTIMLFKGWDFATAAKEVKHHIGFTIDPHYKPAPVKTRIPRGPSTREIALADKNRKAMNRVWLESLPLDDPKALPVAKYFAKRGITKLHSLMKGDVKMHPALPFYLPIWHSSEDEDELDKENRLWLIDYCKNHPSFEKFYIKDGEPSSAHMGFHPAIVALVRTPEGKAQRVHRIFLDNDGNKASFSKEGFEVKKMMSGGYGLEVNGCSCHIDPPQEVVGIGEGLETVLAVKQVTGMPMDCTINAGLMKDYVPRKGTKLVFIFEDKDRSKTGEIVAMELEERLLQQGIAVIRLSPPIELGDAKSKDWLDVLNQLGPEGFPEVAKQWSEFSKVG</sequence>
<evidence type="ECO:0000259" key="2">
    <source>
        <dbReference type="Pfam" id="PF23639"/>
    </source>
</evidence>
<evidence type="ECO:0000313" key="3">
    <source>
        <dbReference type="EMBL" id="SNX47256.1"/>
    </source>
</evidence>
<evidence type="ECO:0000259" key="1">
    <source>
        <dbReference type="Pfam" id="PF13362"/>
    </source>
</evidence>
<feature type="domain" description="DUF7146" evidence="2">
    <location>
        <begin position="243"/>
        <end position="292"/>
    </location>
</feature>
<evidence type="ECO:0000313" key="4">
    <source>
        <dbReference type="Proteomes" id="UP000219336"/>
    </source>
</evidence>